<dbReference type="SUPFAM" id="SSF48371">
    <property type="entry name" value="ARM repeat"/>
    <property type="match status" value="1"/>
</dbReference>
<comment type="caution">
    <text evidence="1">The sequence shown here is derived from an EMBL/GenBank/DDBJ whole genome shotgun (WGS) entry which is preliminary data.</text>
</comment>
<dbReference type="InterPro" id="IPR011989">
    <property type="entry name" value="ARM-like"/>
</dbReference>
<dbReference type="STRING" id="2064.TR51_20285"/>
<gene>
    <name evidence="1" type="ORF">TR51_20285</name>
</gene>
<reference evidence="1 2" key="1">
    <citation type="submission" date="2015-02" db="EMBL/GenBank/DDBJ databases">
        <title>Draft genome sequence of Kitasatospora griseola MF730-N6, a bafilomycin, terpentecin and satosporin producer.</title>
        <authorList>
            <person name="Arens J.C."/>
            <person name="Haltli B."/>
            <person name="Kerr R.G."/>
        </authorList>
    </citation>
    <scope>NUCLEOTIDE SEQUENCE [LARGE SCALE GENOMIC DNA]</scope>
    <source>
        <strain evidence="1 2">MF730-N6</strain>
    </source>
</reference>
<accession>A0A0D0PMF3</accession>
<dbReference type="PATRIC" id="fig|2064.6.peg.4360"/>
<protein>
    <recommendedName>
        <fullName evidence="3">PBS lyase</fullName>
    </recommendedName>
</protein>
<dbReference type="Gene3D" id="1.25.10.10">
    <property type="entry name" value="Leucine-rich Repeat Variant"/>
    <property type="match status" value="1"/>
</dbReference>
<dbReference type="RefSeq" id="WP_043913261.1">
    <property type="nucleotide sequence ID" value="NZ_JXZB01000004.1"/>
</dbReference>
<organism evidence="1 2">
    <name type="scientific">Kitasatospora griseola</name>
    <name type="common">Streptomyces griseolosporeus</name>
    <dbReference type="NCBI Taxonomy" id="2064"/>
    <lineage>
        <taxon>Bacteria</taxon>
        <taxon>Bacillati</taxon>
        <taxon>Actinomycetota</taxon>
        <taxon>Actinomycetes</taxon>
        <taxon>Kitasatosporales</taxon>
        <taxon>Streptomycetaceae</taxon>
        <taxon>Kitasatospora</taxon>
    </lineage>
</organism>
<dbReference type="OrthoDB" id="292843at2"/>
<evidence type="ECO:0000313" key="2">
    <source>
        <dbReference type="Proteomes" id="UP000032066"/>
    </source>
</evidence>
<dbReference type="Proteomes" id="UP000032066">
    <property type="component" value="Unassembled WGS sequence"/>
</dbReference>
<name>A0A0D0PMF3_KITGR</name>
<evidence type="ECO:0000313" key="1">
    <source>
        <dbReference type="EMBL" id="KIQ61652.1"/>
    </source>
</evidence>
<dbReference type="EMBL" id="JXZB01000004">
    <property type="protein sequence ID" value="KIQ61652.1"/>
    <property type="molecule type" value="Genomic_DNA"/>
</dbReference>
<sequence>MRSPEELHLTDWASLEHSYGSGSDVPGWVRALYAEDEAVVGKALGELFDRALHQGTVSSAGAAAVPYLAHAAMHAVHRRDDVLAFIATTGGAEEEYEGEEEESGFEDKVTGRTLASQELPVLLGLLRGDPDPEVRRQVVRVARWAAGESRSLALDALAACHREDPSPAVRAEALTVLGFLDADSDGRLRAALADPEPAVRATAALGLLEGAGAPYPAELVAVLVADGGGPDFRVGWGEWFPGVGNTDDRLRQLLDADPEATRAVAAAWIAAGDHDGRGARRALRLAARWYGYRDETVALLIAALPHQREWYWRMKVLDGLAGLVARCPDPGPVVEAVLPHAVDPDWRISGPAQLALGRAGDIRLLTAVPEPDAAALDALAARTDDPALHRRALAPHRSPCGGALHSGADELLDALTPESAAPLRPELTALLRTCPSPKLVRFLGGSGLDGPELRRLLGELANGDDRFLAPVAAVAAARLGADPEPALQLLAERADCLAEAALLGPLGAPLLPLVERCLTEGHVRQRVEAAEAHWRITGDPARAVPVLLAALDRSAAGARALAVLRRIGRPLPGEQRALVEGWSATDRSRPVGRDHYWSVREEDRLREDARLLLAVRG</sequence>
<dbReference type="InterPro" id="IPR016024">
    <property type="entry name" value="ARM-type_fold"/>
</dbReference>
<proteinExistence type="predicted"/>
<keyword evidence="2" id="KW-1185">Reference proteome</keyword>
<dbReference type="AlphaFoldDB" id="A0A0D0PMF3"/>
<evidence type="ECO:0008006" key="3">
    <source>
        <dbReference type="Google" id="ProtNLM"/>
    </source>
</evidence>